<evidence type="ECO:0000256" key="3">
    <source>
        <dbReference type="ARBA" id="ARBA00010286"/>
    </source>
</evidence>
<dbReference type="GO" id="GO:0046872">
    <property type="term" value="F:metal ion binding"/>
    <property type="evidence" value="ECO:0007669"/>
    <property type="project" value="UniProtKB-KW"/>
</dbReference>
<organism evidence="7 8">
    <name type="scientific">SAR86 cluster bacterium</name>
    <dbReference type="NCBI Taxonomy" id="2030880"/>
    <lineage>
        <taxon>Bacteria</taxon>
        <taxon>Pseudomonadati</taxon>
        <taxon>Pseudomonadota</taxon>
        <taxon>Gammaproteobacteria</taxon>
        <taxon>SAR86 cluster</taxon>
    </lineage>
</organism>
<dbReference type="Gene3D" id="3.20.20.140">
    <property type="entry name" value="Metal-dependent hydrolases"/>
    <property type="match status" value="1"/>
</dbReference>
<dbReference type="Pfam" id="PF01979">
    <property type="entry name" value="Amidohydro_1"/>
    <property type="match status" value="1"/>
</dbReference>
<accession>A0A368BRU9</accession>
<dbReference type="GO" id="GO:0004151">
    <property type="term" value="F:dihydroorotase activity"/>
    <property type="evidence" value="ECO:0007669"/>
    <property type="project" value="UniProtKB-EC"/>
</dbReference>
<dbReference type="PROSITE" id="PS00483">
    <property type="entry name" value="DIHYDROOROTASE_2"/>
    <property type="match status" value="1"/>
</dbReference>
<dbReference type="InterPro" id="IPR002195">
    <property type="entry name" value="Dihydroorotase_CS"/>
</dbReference>
<evidence type="ECO:0000313" key="7">
    <source>
        <dbReference type="EMBL" id="RCL39815.1"/>
    </source>
</evidence>
<dbReference type="GO" id="GO:0005737">
    <property type="term" value="C:cytoplasm"/>
    <property type="evidence" value="ECO:0007669"/>
    <property type="project" value="TreeGrafter"/>
</dbReference>
<comment type="similarity">
    <text evidence="3">Belongs to the metallo-dependent hydrolases superfamily. DHOase family. Class I DHOase subfamily.</text>
</comment>
<reference evidence="7 8" key="1">
    <citation type="journal article" date="2018" name="Microbiome">
        <title>Fine metagenomic profile of the Mediterranean stratified and mixed water columns revealed by assembly and recruitment.</title>
        <authorList>
            <person name="Haro-Moreno J.M."/>
            <person name="Lopez-Perez M."/>
            <person name="De La Torre J.R."/>
            <person name="Picazo A."/>
            <person name="Camacho A."/>
            <person name="Rodriguez-Valera F."/>
        </authorList>
    </citation>
    <scope>NUCLEOTIDE SEQUENCE [LARGE SCALE GENOMIC DNA]</scope>
    <source>
        <strain evidence="7">MED-G82</strain>
    </source>
</reference>
<keyword evidence="5 7" id="KW-0378">Hydrolase</keyword>
<dbReference type="Proteomes" id="UP000253307">
    <property type="component" value="Unassembled WGS sequence"/>
</dbReference>
<name>A0A368BRU9_9GAMM</name>
<evidence type="ECO:0000256" key="1">
    <source>
        <dbReference type="ARBA" id="ARBA00001947"/>
    </source>
</evidence>
<dbReference type="InterPro" id="IPR032466">
    <property type="entry name" value="Metal_Hydrolase"/>
</dbReference>
<comment type="function">
    <text evidence="2">Catalyzes the reversible cyclization of carbamoyl aspartate to dihydroorotate.</text>
</comment>
<proteinExistence type="inferred from homology"/>
<protein>
    <submittedName>
        <fullName evidence="7">Dihydroorotase</fullName>
        <ecNumber evidence="7">3.5.2.3</ecNumber>
    </submittedName>
</protein>
<evidence type="ECO:0000256" key="5">
    <source>
        <dbReference type="ARBA" id="ARBA00022801"/>
    </source>
</evidence>
<dbReference type="NCBIfam" id="TIGR00857">
    <property type="entry name" value="pyrC_multi"/>
    <property type="match status" value="1"/>
</dbReference>
<dbReference type="PANTHER" id="PTHR43668">
    <property type="entry name" value="ALLANTOINASE"/>
    <property type="match status" value="1"/>
</dbReference>
<gene>
    <name evidence="7" type="ORF">DBW96_04185</name>
</gene>
<evidence type="ECO:0000256" key="4">
    <source>
        <dbReference type="ARBA" id="ARBA00022723"/>
    </source>
</evidence>
<dbReference type="InterPro" id="IPR006680">
    <property type="entry name" value="Amidohydro-rel"/>
</dbReference>
<dbReference type="AlphaFoldDB" id="A0A368BRU9"/>
<dbReference type="PANTHER" id="PTHR43668:SF4">
    <property type="entry name" value="ALLANTOINASE"/>
    <property type="match status" value="1"/>
</dbReference>
<dbReference type="SUPFAM" id="SSF51338">
    <property type="entry name" value="Composite domain of metallo-dependent hydrolases"/>
    <property type="match status" value="1"/>
</dbReference>
<evidence type="ECO:0000313" key="8">
    <source>
        <dbReference type="Proteomes" id="UP000253307"/>
    </source>
</evidence>
<dbReference type="GO" id="GO:0004038">
    <property type="term" value="F:allantoinase activity"/>
    <property type="evidence" value="ECO:0007669"/>
    <property type="project" value="TreeGrafter"/>
</dbReference>
<dbReference type="EC" id="3.5.2.3" evidence="7"/>
<evidence type="ECO:0000256" key="2">
    <source>
        <dbReference type="ARBA" id="ARBA00002368"/>
    </source>
</evidence>
<sequence>MFDLIIKNGKLVNEGKIFESDIGIKNKRIEKISSDIPADASEIIDASDKFVLPGIIDDQVHFREPGLTHKGNIQSESKAGIAGGVTTFFEMPNVNPTTTTRDNLQAKFDLAATKSHGNYSFYFGASNTNIDEIKQLDHKLACGLKVFMGASTGDMLVDNPDSIDAIFRESPVTIVTHCEDTPTILENEEQYSKKYGKDLDATFHPLIRSREACLKSSTLAHGLATKHGSSLHILHLTTEDELSLLQSGDLGSKNITAEVCVHHLFFDESAYKEKGNFIKCNPSIKSSSDRLSLLQALKDDKIDIIATDHAPHTFEEKNQHYVDAPAGLPLVQHSLQVLLDFYHQGIFSLEDIVTKTSHNTARRFDIKDRGFLREGYFADIAIVDTEKKYKVTKDNILYLCGWSPFEDHQFKGAVTETVLNGEIVYCNGNFKSHLPIGMQIEFNR</sequence>
<dbReference type="SUPFAM" id="SSF51556">
    <property type="entry name" value="Metallo-dependent hydrolases"/>
    <property type="match status" value="1"/>
</dbReference>
<dbReference type="Gene3D" id="2.30.40.10">
    <property type="entry name" value="Urease, subunit C, domain 1"/>
    <property type="match status" value="1"/>
</dbReference>
<dbReference type="CDD" id="cd01318">
    <property type="entry name" value="DHOase_IIb"/>
    <property type="match status" value="1"/>
</dbReference>
<evidence type="ECO:0000259" key="6">
    <source>
        <dbReference type="Pfam" id="PF01979"/>
    </source>
</evidence>
<keyword evidence="4" id="KW-0479">Metal-binding</keyword>
<feature type="domain" description="Amidohydrolase-related" evidence="6">
    <location>
        <begin position="50"/>
        <end position="424"/>
    </location>
</feature>
<dbReference type="GO" id="GO:0006145">
    <property type="term" value="P:purine nucleobase catabolic process"/>
    <property type="evidence" value="ECO:0007669"/>
    <property type="project" value="TreeGrafter"/>
</dbReference>
<comment type="cofactor">
    <cofactor evidence="1">
        <name>Zn(2+)</name>
        <dbReference type="ChEBI" id="CHEBI:29105"/>
    </cofactor>
</comment>
<comment type="caution">
    <text evidence="7">The sequence shown here is derived from an EMBL/GenBank/DDBJ whole genome shotgun (WGS) entry which is preliminary data.</text>
</comment>
<dbReference type="EMBL" id="QOPE01000036">
    <property type="protein sequence ID" value="RCL39815.1"/>
    <property type="molecule type" value="Genomic_DNA"/>
</dbReference>
<dbReference type="NCBIfam" id="NF006688">
    <property type="entry name" value="PRK09236.1"/>
    <property type="match status" value="1"/>
</dbReference>
<dbReference type="InterPro" id="IPR011059">
    <property type="entry name" value="Metal-dep_hydrolase_composite"/>
</dbReference>
<dbReference type="InterPro" id="IPR050138">
    <property type="entry name" value="DHOase/Allantoinase_Hydrolase"/>
</dbReference>